<comment type="caution">
    <text evidence="2">The sequence shown here is derived from an EMBL/GenBank/DDBJ whole genome shotgun (WGS) entry which is preliminary data.</text>
</comment>
<keyword evidence="3" id="KW-1185">Reference proteome</keyword>
<dbReference type="Proteomes" id="UP000233551">
    <property type="component" value="Unassembled WGS sequence"/>
</dbReference>
<organism evidence="2 3">
    <name type="scientific">Punica granatum</name>
    <name type="common">Pomegranate</name>
    <dbReference type="NCBI Taxonomy" id="22663"/>
    <lineage>
        <taxon>Eukaryota</taxon>
        <taxon>Viridiplantae</taxon>
        <taxon>Streptophyta</taxon>
        <taxon>Embryophyta</taxon>
        <taxon>Tracheophyta</taxon>
        <taxon>Spermatophyta</taxon>
        <taxon>Magnoliopsida</taxon>
        <taxon>eudicotyledons</taxon>
        <taxon>Gunneridae</taxon>
        <taxon>Pentapetalae</taxon>
        <taxon>rosids</taxon>
        <taxon>malvids</taxon>
        <taxon>Myrtales</taxon>
        <taxon>Lythraceae</taxon>
        <taxon>Punica</taxon>
    </lineage>
</organism>
<evidence type="ECO:0000313" key="3">
    <source>
        <dbReference type="Proteomes" id="UP000233551"/>
    </source>
</evidence>
<sequence length="94" mass="9994">MTEERGRGGRREMMVEVVEGGRGKGEGDGDGGDGEREGHGGIGTGTETGIGIDFHRFLILVPGTYPIFNTSYPDLTLTGRFRSVSNISGTRAHP</sequence>
<evidence type="ECO:0000256" key="1">
    <source>
        <dbReference type="SAM" id="MobiDB-lite"/>
    </source>
</evidence>
<name>A0A2I0JLY8_PUNGR</name>
<feature type="compositionally biased region" description="Basic and acidic residues" evidence="1">
    <location>
        <begin position="1"/>
        <end position="39"/>
    </location>
</feature>
<proteinExistence type="predicted"/>
<dbReference type="EMBL" id="PGOL01001513">
    <property type="protein sequence ID" value="PKI57302.1"/>
    <property type="molecule type" value="Genomic_DNA"/>
</dbReference>
<accession>A0A2I0JLY8</accession>
<dbReference type="AlphaFoldDB" id="A0A2I0JLY8"/>
<feature type="region of interest" description="Disordered" evidence="1">
    <location>
        <begin position="1"/>
        <end position="47"/>
    </location>
</feature>
<reference evidence="2 3" key="1">
    <citation type="submission" date="2017-11" db="EMBL/GenBank/DDBJ databases">
        <title>De-novo sequencing of pomegranate (Punica granatum L.) genome.</title>
        <authorList>
            <person name="Akparov Z."/>
            <person name="Amiraslanov A."/>
            <person name="Hajiyeva S."/>
            <person name="Abbasov M."/>
            <person name="Kaur K."/>
            <person name="Hamwieh A."/>
            <person name="Solovyev V."/>
            <person name="Salamov A."/>
            <person name="Braich B."/>
            <person name="Kosarev P."/>
            <person name="Mahmoud A."/>
            <person name="Hajiyev E."/>
            <person name="Babayeva S."/>
            <person name="Izzatullayeva V."/>
            <person name="Mammadov A."/>
            <person name="Mammadov A."/>
            <person name="Sharifova S."/>
            <person name="Ojaghi J."/>
            <person name="Eynullazada K."/>
            <person name="Bayramov B."/>
            <person name="Abdulazimova A."/>
            <person name="Shahmuradov I."/>
        </authorList>
    </citation>
    <scope>NUCLEOTIDE SEQUENCE [LARGE SCALE GENOMIC DNA]</scope>
    <source>
        <strain evidence="3">cv. AG2017</strain>
        <tissue evidence="2">Leaf</tissue>
    </source>
</reference>
<protein>
    <submittedName>
        <fullName evidence="2">Uncharacterized protein</fullName>
    </submittedName>
</protein>
<evidence type="ECO:0000313" key="2">
    <source>
        <dbReference type="EMBL" id="PKI57302.1"/>
    </source>
</evidence>
<gene>
    <name evidence="2" type="ORF">CRG98_022301</name>
</gene>